<accession>A0ACC6A6W1</accession>
<evidence type="ECO:0000313" key="1">
    <source>
        <dbReference type="EMBL" id="MCM3736486.1"/>
    </source>
</evidence>
<evidence type="ECO:0000313" key="2">
    <source>
        <dbReference type="Proteomes" id="UP001202289"/>
    </source>
</evidence>
<comment type="caution">
    <text evidence="1">The sequence shown here is derived from an EMBL/GenBank/DDBJ whole genome shotgun (WGS) entry which is preliminary data.</text>
</comment>
<gene>
    <name evidence="1" type="ORF">M3215_11785</name>
</gene>
<keyword evidence="2" id="KW-1185">Reference proteome</keyword>
<sequence>MDKLFEKPAEVINFHQRKVEKEMNRFTSEQKFKLIALQVLCNISEEDLEGILERGLSIDDLFTGTANRYFKIQNEKAIRR</sequence>
<dbReference type="Proteomes" id="UP001202289">
    <property type="component" value="Unassembled WGS sequence"/>
</dbReference>
<dbReference type="EMBL" id="JAMBOP010000012">
    <property type="protein sequence ID" value="MCM3736486.1"/>
    <property type="molecule type" value="Genomic_DNA"/>
</dbReference>
<proteinExistence type="predicted"/>
<reference evidence="1" key="1">
    <citation type="submission" date="2022-05" db="EMBL/GenBank/DDBJ databases">
        <title>Comparative Genomics of Spacecraft Associated Microbes.</title>
        <authorList>
            <person name="Tran M.T."/>
            <person name="Wright A."/>
            <person name="Seuylemezian A."/>
            <person name="Eisen J."/>
            <person name="Coil D."/>
        </authorList>
    </citation>
    <scope>NUCLEOTIDE SEQUENCE</scope>
    <source>
        <strain evidence="1">FAIRING 10M-2.2</strain>
    </source>
</reference>
<organism evidence="1 2">
    <name type="scientific">Bacillus cytotoxicus</name>
    <dbReference type="NCBI Taxonomy" id="580165"/>
    <lineage>
        <taxon>Bacteria</taxon>
        <taxon>Bacillati</taxon>
        <taxon>Bacillota</taxon>
        <taxon>Bacilli</taxon>
        <taxon>Bacillales</taxon>
        <taxon>Bacillaceae</taxon>
        <taxon>Bacillus</taxon>
        <taxon>Bacillus cereus group</taxon>
    </lineage>
</organism>
<name>A0ACC6A6W1_9BACI</name>
<protein>
    <submittedName>
        <fullName evidence="1">Uncharacterized protein</fullName>
    </submittedName>
</protein>